<dbReference type="Proteomes" id="UP001487740">
    <property type="component" value="Unassembled WGS sequence"/>
</dbReference>
<keyword evidence="16" id="KW-1185">Reference proteome</keyword>
<comment type="subunit">
    <text evidence="4 13">Homodimer.</text>
</comment>
<dbReference type="InterPro" id="IPR004839">
    <property type="entry name" value="Aminotransferase_I/II_large"/>
</dbReference>
<evidence type="ECO:0000256" key="6">
    <source>
        <dbReference type="ARBA" id="ARBA00022576"/>
    </source>
</evidence>
<comment type="cofactor">
    <cofactor evidence="1">
        <name>pyridoxal 5'-phosphate</name>
        <dbReference type="ChEBI" id="CHEBI:597326"/>
    </cofactor>
</comment>
<keyword evidence="8" id="KW-0663">Pyridoxal phosphate</keyword>
<dbReference type="PRINTS" id="PR00799">
    <property type="entry name" value="TRANSAMINASE"/>
</dbReference>
<evidence type="ECO:0000313" key="16">
    <source>
        <dbReference type="Proteomes" id="UP001487740"/>
    </source>
</evidence>
<dbReference type="InterPro" id="IPR004838">
    <property type="entry name" value="NHTrfase_class1_PyrdxlP-BS"/>
</dbReference>
<keyword evidence="7 13" id="KW-0808">Transferase</keyword>
<dbReference type="InterPro" id="IPR000796">
    <property type="entry name" value="Asp_trans"/>
</dbReference>
<protein>
    <recommendedName>
        <fullName evidence="13">Aspartate aminotransferase</fullName>
        <ecNumber evidence="13">2.6.1.1</ecNumber>
    </recommendedName>
</protein>
<dbReference type="FunFam" id="3.90.1150.10:FF:000001">
    <property type="entry name" value="Aspartate aminotransferase"/>
    <property type="match status" value="1"/>
</dbReference>
<dbReference type="PANTHER" id="PTHR11879:SF55">
    <property type="entry name" value="GLUTAMATE OXALOACETATE TRANSAMINASE 1, ISOFORM B"/>
    <property type="match status" value="1"/>
</dbReference>
<comment type="similarity">
    <text evidence="3">Belongs to the class-I pyridoxal-phosphate-dependent aminotransferase family.</text>
</comment>
<dbReference type="AlphaFoldDB" id="A0AAW0SMC7"/>
<dbReference type="PANTHER" id="PTHR11879">
    <property type="entry name" value="ASPARTATE AMINOTRANSFERASE"/>
    <property type="match status" value="1"/>
</dbReference>
<dbReference type="EC" id="2.6.1.1" evidence="13"/>
<evidence type="ECO:0000256" key="9">
    <source>
        <dbReference type="ARBA" id="ARBA00036027"/>
    </source>
</evidence>
<feature type="domain" description="Aminotransferase class I/classII large" evidence="14">
    <location>
        <begin position="31"/>
        <end position="399"/>
    </location>
</feature>
<comment type="caution">
    <text evidence="15">The sequence shown here is derived from an EMBL/GenBank/DDBJ whole genome shotgun (WGS) entry which is preliminary data.</text>
</comment>
<reference evidence="15 16" key="1">
    <citation type="submission" date="2023-03" db="EMBL/GenBank/DDBJ databases">
        <title>High-quality genome of Scylla paramamosain provides insights in environmental adaptation.</title>
        <authorList>
            <person name="Zhang L."/>
        </authorList>
    </citation>
    <scope>NUCLEOTIDE SEQUENCE [LARGE SCALE GENOMIC DNA]</scope>
    <source>
        <strain evidence="15">LZ_2023a</strain>
        <tissue evidence="15">Muscle</tissue>
    </source>
</reference>
<dbReference type="GO" id="GO:0004069">
    <property type="term" value="F:L-aspartate:2-oxoglutarate aminotransferase activity"/>
    <property type="evidence" value="ECO:0007669"/>
    <property type="project" value="UniProtKB-EC"/>
</dbReference>
<dbReference type="CDD" id="cd00609">
    <property type="entry name" value="AAT_like"/>
    <property type="match status" value="1"/>
</dbReference>
<dbReference type="NCBIfam" id="NF006719">
    <property type="entry name" value="PRK09257.1"/>
    <property type="match status" value="1"/>
</dbReference>
<dbReference type="GO" id="GO:0005829">
    <property type="term" value="C:cytosol"/>
    <property type="evidence" value="ECO:0007669"/>
    <property type="project" value="TreeGrafter"/>
</dbReference>
<comment type="subcellular location">
    <subcellularLocation>
        <location evidence="2">Cytoplasm</location>
    </subcellularLocation>
</comment>
<organism evidence="15 16">
    <name type="scientific">Scylla paramamosain</name>
    <name type="common">Mud crab</name>
    <dbReference type="NCBI Taxonomy" id="85552"/>
    <lineage>
        <taxon>Eukaryota</taxon>
        <taxon>Metazoa</taxon>
        <taxon>Ecdysozoa</taxon>
        <taxon>Arthropoda</taxon>
        <taxon>Crustacea</taxon>
        <taxon>Multicrustacea</taxon>
        <taxon>Malacostraca</taxon>
        <taxon>Eumalacostraca</taxon>
        <taxon>Eucarida</taxon>
        <taxon>Decapoda</taxon>
        <taxon>Pleocyemata</taxon>
        <taxon>Brachyura</taxon>
        <taxon>Eubrachyura</taxon>
        <taxon>Portunoidea</taxon>
        <taxon>Portunidae</taxon>
        <taxon>Portuninae</taxon>
        <taxon>Scylla</taxon>
    </lineage>
</organism>
<evidence type="ECO:0000256" key="10">
    <source>
        <dbReference type="ARBA" id="ARBA00048507"/>
    </source>
</evidence>
<dbReference type="InterPro" id="IPR015422">
    <property type="entry name" value="PyrdxlP-dep_Trfase_small"/>
</dbReference>
<dbReference type="GO" id="GO:0030170">
    <property type="term" value="F:pyridoxal phosphate binding"/>
    <property type="evidence" value="ECO:0007669"/>
    <property type="project" value="InterPro"/>
</dbReference>
<evidence type="ECO:0000256" key="2">
    <source>
        <dbReference type="ARBA" id="ARBA00004496"/>
    </source>
</evidence>
<name>A0AAW0SMC7_SCYPA</name>
<evidence type="ECO:0000256" key="11">
    <source>
        <dbReference type="ARBA" id="ARBA00048761"/>
    </source>
</evidence>
<dbReference type="GO" id="GO:0047801">
    <property type="term" value="F:L-cysteine transaminase activity"/>
    <property type="evidence" value="ECO:0007669"/>
    <property type="project" value="UniProtKB-EC"/>
</dbReference>
<accession>A0AAW0SMC7</accession>
<dbReference type="SUPFAM" id="SSF53383">
    <property type="entry name" value="PLP-dependent transferases"/>
    <property type="match status" value="1"/>
</dbReference>
<dbReference type="InterPro" id="IPR015421">
    <property type="entry name" value="PyrdxlP-dep_Trfase_major"/>
</dbReference>
<evidence type="ECO:0000256" key="8">
    <source>
        <dbReference type="ARBA" id="ARBA00022898"/>
    </source>
</evidence>
<comment type="miscellaneous">
    <text evidence="13">In eukaryotes there are cytoplasmic, mitochondrial and chloroplastic isozymes.</text>
</comment>
<comment type="catalytic activity">
    <reaction evidence="12">
        <text>L-cysteine + 2-oxoglutarate = 2-oxo-3-sulfanylpropanoate + L-glutamate</text>
        <dbReference type="Rhea" id="RHEA:17441"/>
        <dbReference type="ChEBI" id="CHEBI:16810"/>
        <dbReference type="ChEBI" id="CHEBI:29985"/>
        <dbReference type="ChEBI" id="CHEBI:35235"/>
        <dbReference type="ChEBI" id="CHEBI:57678"/>
        <dbReference type="EC" id="2.6.1.3"/>
    </reaction>
    <physiologicalReaction direction="left-to-right" evidence="12">
        <dbReference type="Rhea" id="RHEA:17442"/>
    </physiologicalReaction>
</comment>
<evidence type="ECO:0000256" key="13">
    <source>
        <dbReference type="RuleBase" id="RU000480"/>
    </source>
</evidence>
<comment type="catalytic activity">
    <reaction evidence="11">
        <text>3-sulfino-L-alanine + 2-oxoglutarate = 3-sulfinopyruvate + L-glutamate</text>
        <dbReference type="Rhea" id="RHEA:70295"/>
        <dbReference type="ChEBI" id="CHEBI:16810"/>
        <dbReference type="ChEBI" id="CHEBI:29985"/>
        <dbReference type="ChEBI" id="CHEBI:61085"/>
        <dbReference type="ChEBI" id="CHEBI:140699"/>
    </reaction>
    <physiologicalReaction direction="right-to-left" evidence="11">
        <dbReference type="Rhea" id="RHEA:70297"/>
    </physiologicalReaction>
</comment>
<dbReference type="FunFam" id="3.40.640.10:FF:000044">
    <property type="entry name" value="Aspartate aminotransferase"/>
    <property type="match status" value="1"/>
</dbReference>
<evidence type="ECO:0000256" key="5">
    <source>
        <dbReference type="ARBA" id="ARBA00022490"/>
    </source>
</evidence>
<keyword evidence="6 13" id="KW-0032">Aminotransferase</keyword>
<evidence type="ECO:0000256" key="3">
    <source>
        <dbReference type="ARBA" id="ARBA00007441"/>
    </source>
</evidence>
<evidence type="ECO:0000256" key="4">
    <source>
        <dbReference type="ARBA" id="ARBA00011738"/>
    </source>
</evidence>
<comment type="catalytic activity">
    <reaction evidence="10">
        <text>L-aspartate + 2-oxoglutarate = oxaloacetate + L-glutamate</text>
        <dbReference type="Rhea" id="RHEA:21824"/>
        <dbReference type="ChEBI" id="CHEBI:16452"/>
        <dbReference type="ChEBI" id="CHEBI:16810"/>
        <dbReference type="ChEBI" id="CHEBI:29985"/>
        <dbReference type="ChEBI" id="CHEBI:29991"/>
        <dbReference type="EC" id="2.6.1.1"/>
    </reaction>
    <physiologicalReaction direction="left-to-right" evidence="10">
        <dbReference type="Rhea" id="RHEA:21825"/>
    </physiologicalReaction>
</comment>
<keyword evidence="5" id="KW-0963">Cytoplasm</keyword>
<sequence>MASTRFAEVQMAPPIEVFAVSKAFTDSTHEKKVNLSVGAYRTDDSKPWVLPVVRKVEKMLAEDDSLNHEYFPILGLEAFSTAASKILLGDSHPAFGEGRVTSVQTLSGTGGLRVAADFLHGVLKYTSVYYSSPTWGNHRLIFQLAGFTNLCTYRYWDAEKRGLNIEGMLEDLSKAPENSVVILHACAHNPTGVDPTQDQWKRIADLIESRKLFPLFDSAYQGFASGDLDHDAWAVRYFADRGFEMMGTQSFSKNFGLYNERIGNLVLMLKDPSCIPAVRSQLTLLVRGCYSNPPCHGARIVTKVLTDPALFEEWKECIRTMSGRIKEMRKGLRERLEKLGTPGTWDHITAQIGMFSFTGMTAAQAKHLADKYHIFLLSSGRINMCGITTGNIDYVAEAIHDAVSNVTQA</sequence>
<dbReference type="Gene3D" id="3.40.640.10">
    <property type="entry name" value="Type I PLP-dependent aspartate aminotransferase-like (Major domain)"/>
    <property type="match status" value="1"/>
</dbReference>
<evidence type="ECO:0000259" key="14">
    <source>
        <dbReference type="Pfam" id="PF00155"/>
    </source>
</evidence>
<dbReference type="GO" id="GO:0006532">
    <property type="term" value="P:aspartate biosynthetic process"/>
    <property type="evidence" value="ECO:0007669"/>
    <property type="project" value="TreeGrafter"/>
</dbReference>
<dbReference type="Gene3D" id="3.90.1150.10">
    <property type="entry name" value="Aspartate Aminotransferase, domain 1"/>
    <property type="match status" value="1"/>
</dbReference>
<gene>
    <name evidence="15" type="ORF">O3P69_008632</name>
</gene>
<dbReference type="EMBL" id="JARAKH010000049">
    <property type="protein sequence ID" value="KAK8376044.1"/>
    <property type="molecule type" value="Genomic_DNA"/>
</dbReference>
<proteinExistence type="inferred from homology"/>
<dbReference type="PROSITE" id="PS00105">
    <property type="entry name" value="AA_TRANSFER_CLASS_1"/>
    <property type="match status" value="1"/>
</dbReference>
<evidence type="ECO:0000313" key="15">
    <source>
        <dbReference type="EMBL" id="KAK8376044.1"/>
    </source>
</evidence>
<dbReference type="InterPro" id="IPR015424">
    <property type="entry name" value="PyrdxlP-dep_Trfase"/>
</dbReference>
<evidence type="ECO:0000256" key="1">
    <source>
        <dbReference type="ARBA" id="ARBA00001933"/>
    </source>
</evidence>
<comment type="catalytic activity">
    <reaction evidence="9">
        <text>(2S)-2-aminobutanoate + 2-oxoglutarate = 2-oxobutanoate + L-glutamate</text>
        <dbReference type="Rhea" id="RHEA:70223"/>
        <dbReference type="ChEBI" id="CHEBI:16763"/>
        <dbReference type="ChEBI" id="CHEBI:16810"/>
        <dbReference type="ChEBI" id="CHEBI:29985"/>
        <dbReference type="ChEBI" id="CHEBI:74359"/>
    </reaction>
    <physiologicalReaction direction="right-to-left" evidence="9">
        <dbReference type="Rhea" id="RHEA:70225"/>
    </physiologicalReaction>
</comment>
<evidence type="ECO:0000256" key="7">
    <source>
        <dbReference type="ARBA" id="ARBA00022679"/>
    </source>
</evidence>
<dbReference type="Pfam" id="PF00155">
    <property type="entry name" value="Aminotran_1_2"/>
    <property type="match status" value="1"/>
</dbReference>
<evidence type="ECO:0000256" key="12">
    <source>
        <dbReference type="ARBA" id="ARBA00049350"/>
    </source>
</evidence>